<feature type="compositionally biased region" description="Low complexity" evidence="5">
    <location>
        <begin position="1399"/>
        <end position="1409"/>
    </location>
</feature>
<feature type="binding site" evidence="3">
    <location>
        <position position="763"/>
    </location>
    <ligand>
        <name>ATP</name>
        <dbReference type="ChEBI" id="CHEBI:30616"/>
    </ligand>
</feature>
<feature type="compositionally biased region" description="Polar residues" evidence="5">
    <location>
        <begin position="1130"/>
        <end position="1142"/>
    </location>
</feature>
<feature type="region of interest" description="Disordered" evidence="5">
    <location>
        <begin position="1174"/>
        <end position="1210"/>
    </location>
</feature>
<dbReference type="PANTHER" id="PTHR24347">
    <property type="entry name" value="SERINE/THREONINE-PROTEIN KINASE"/>
    <property type="match status" value="1"/>
</dbReference>
<accession>A0A8H5GWC6</accession>
<feature type="transmembrane region" description="Helical" evidence="6">
    <location>
        <begin position="12"/>
        <end position="33"/>
    </location>
</feature>
<feature type="compositionally biased region" description="Polar residues" evidence="5">
    <location>
        <begin position="1316"/>
        <end position="1331"/>
    </location>
</feature>
<proteinExistence type="predicted"/>
<dbReference type="PROSITE" id="PS50011">
    <property type="entry name" value="PROTEIN_KINASE_DOM"/>
    <property type="match status" value="1"/>
</dbReference>
<dbReference type="Gene3D" id="1.10.510.10">
    <property type="entry name" value="Transferase(Phosphotransferase) domain 1"/>
    <property type="match status" value="1"/>
</dbReference>
<evidence type="ECO:0000256" key="6">
    <source>
        <dbReference type="SAM" id="Phobius"/>
    </source>
</evidence>
<dbReference type="FunFam" id="1.10.510.10:FF:000571">
    <property type="entry name" value="Maternal embryonic leucine zipper kinase"/>
    <property type="match status" value="1"/>
</dbReference>
<evidence type="ECO:0000259" key="7">
    <source>
        <dbReference type="PROSITE" id="PS50011"/>
    </source>
</evidence>
<reference evidence="8 9" key="1">
    <citation type="journal article" date="2020" name="ISME J.">
        <title>Uncovering the hidden diversity of litter-decomposition mechanisms in mushroom-forming fungi.</title>
        <authorList>
            <person name="Floudas D."/>
            <person name="Bentzer J."/>
            <person name="Ahren D."/>
            <person name="Johansson T."/>
            <person name="Persson P."/>
            <person name="Tunlid A."/>
        </authorList>
    </citation>
    <scope>NUCLEOTIDE SEQUENCE [LARGE SCALE GENOMIC DNA]</scope>
    <source>
        <strain evidence="8 9">CBS 291.85</strain>
    </source>
</reference>
<dbReference type="Gene3D" id="3.30.200.20">
    <property type="entry name" value="Phosphorylase Kinase, domain 1"/>
    <property type="match status" value="1"/>
</dbReference>
<evidence type="ECO:0000256" key="3">
    <source>
        <dbReference type="PROSITE-ProRule" id="PRU10141"/>
    </source>
</evidence>
<dbReference type="GO" id="GO:0005524">
    <property type="term" value="F:ATP binding"/>
    <property type="evidence" value="ECO:0007669"/>
    <property type="project" value="UniProtKB-UniRule"/>
</dbReference>
<dbReference type="InterPro" id="IPR008271">
    <property type="entry name" value="Ser/Thr_kinase_AS"/>
</dbReference>
<keyword evidence="2 3" id="KW-0067">ATP-binding</keyword>
<feature type="compositionally biased region" description="Acidic residues" evidence="5">
    <location>
        <begin position="1258"/>
        <end position="1278"/>
    </location>
</feature>
<dbReference type="InterPro" id="IPR000719">
    <property type="entry name" value="Prot_kinase_dom"/>
</dbReference>
<dbReference type="InterPro" id="IPR011009">
    <property type="entry name" value="Kinase-like_dom_sf"/>
</dbReference>
<sequence length="1818" mass="200973">MSTPQKFKPLVFVTGASGLVGYAIVYHLLEAGYPVRGAARGKKLEHLKKALSTYLQFEAVEIADVSTGNYSEIFKGVGGLIHCAAPLPGRVDKDTAFRSAVDGSLHVLEEAERAGIKKIVTTSSIGSFNYPVGPYGPDDFSPLTKKQAFAANDPGGLQVYAAEKKYADLAVLDWIKTRPHMDVTILSPPNIFGVAPGFEEFVQGPGDSSSLTSNTFIYQLLKGDKAQLVTVPGFIDIRDLARAHILALDSIPQSAVSDKKAKRLAIAAPYGSDMEEALKYISQERPELKERLVDFEKTKPVLSMKLPESRPWELKGIEYGRLEEVLGMEKSEFRAWKETILDTVDRIVKIEEGWRKISLLGTLHVAIFCHAVYHYLVFSYGTPNSTIDGVWSAYTAVAIGIIICPLIQSFFARMIYHLTRSNWKLALIIAFVILISGQRSGCIPTVATREKLADLRIFFRADGPRQSSIRLGNDGFAYRSAAVWSWEAGIRVWKLKETFDNNHGVRYAEIRFDDATALLINQNGRGGQISIEYVTVHLYINSFLATLNMRCHLREISNLTVTDSESVGPEFETQTEIGNSGRKYGSSSTERSDSESASSKRLQAVAPNQHSNSSWILGSLGLKKVSSKISIRSWLKAGNSSENIEEGKREEEVFINRHGSASRELVGNPSRSPSRTSSLSSSSSSSSSSSDPQIPRIHLEEAPSEHFSVSSYSPDSETDHVTFIMSPSTVPCQYRTGKTLGSGTYAIVKEAIHIKTNKYYACKVINKKLMEGREYMVRNEIAVLKRISSGHRNIVTLHDYFETAHNLYLCFDLCTGGELFDRICAKGNYYEADAADLVRTIMKAVAYIHSAGIVHRDLKPENLLFRTPAEDSDIMIADFGLSRLMEEEKLSLLTEICGTPGYMAPEIFKKTGHGKPVDIWAMGVIAYFLLAGYTPFDRESQQAEMEAIIAGDYKFEPEEYWANVSETARDFVRECLTIDPANRPTAEEALKLKWLADSTPHFVPDPFSPTGGPTDLLPHVKKAFNARGLWRKAAFSIRALNRMSSLASGHGDAQKKLKEDVLKYKEESEKASALAAIVGLSQKKKLLHLNSVRTQVRKNASLRNDHLGPSANKWLSRGLQKLHDMGITEPVTSSHGSFTLSPGSRKKISEAQAQLGISWEPTPRDMEDISRMVLKSKTSPGSKRRASTSEDEAPAKRARTGTRSSSRLTKFQLAEKLKSREAEIETLRVELSSAKRSEQNVHPAIRGLSPLTPSGSDYGDEDDVNDALRGDDDEEDEAEHTQMDVDVPPSPTVVPTILLPVPSRPNITPLGPLVRTKSQSLRGLTATQSGSFIDKLSKQPTPAPSSPGGSDYEDPDDYLSMGMRDDVFNPPTPRLRSPSPSPQFEGGLATPEHTPPRPGQLQLQSQGSQEIVSTTELLKDLQKQRQENAEKTTTLNTQLQEAQAEVSLANANNLAKDALIITLQDQVDVLRSRQTRLQASEASLLLRQADLEAESAQLEAQLSDSIAKCTSLQTSLDEKNAEVLQLETENQSEQVELERLLGELAGLKTLFETRSAEYAVAQRELDQAKVTLEALEATRTQLAQVEAKNAELSQKLSASTADVAMKAQELSTAEQRIAQLQTELDSKLAEVELLQAEAQTTQVSWTETEKNHQSMIDSLRNELTTAQASAATLSTSLFASEAQNQVLKDHFISQTASHAEEIGRLQTQLNDQLTQHNASFSSLNENYDSLQAKYSELEKTKEEVLQALKEAEDEYDELVERKKDDERTIETQKKVIGEKTKMLADAVKDLEGFNERTRVSAAGMTTGNRVRRADRFSL</sequence>
<dbReference type="SUPFAM" id="SSF56112">
    <property type="entry name" value="Protein kinase-like (PK-like)"/>
    <property type="match status" value="1"/>
</dbReference>
<dbReference type="Pfam" id="PF01370">
    <property type="entry name" value="Epimerase"/>
    <property type="match status" value="1"/>
</dbReference>
<feature type="region of interest" description="Disordered" evidence="5">
    <location>
        <begin position="564"/>
        <end position="606"/>
    </location>
</feature>
<keyword evidence="6" id="KW-0812">Transmembrane</keyword>
<evidence type="ECO:0000256" key="4">
    <source>
        <dbReference type="SAM" id="Coils"/>
    </source>
</evidence>
<dbReference type="EMBL" id="JAACJM010000005">
    <property type="protein sequence ID" value="KAF5372454.1"/>
    <property type="molecule type" value="Genomic_DNA"/>
</dbReference>
<dbReference type="CDD" id="cd05117">
    <property type="entry name" value="STKc_CAMK"/>
    <property type="match status" value="1"/>
</dbReference>
<dbReference type="PROSITE" id="PS00108">
    <property type="entry name" value="PROTEIN_KINASE_ST"/>
    <property type="match status" value="1"/>
</dbReference>
<evidence type="ECO:0000313" key="9">
    <source>
        <dbReference type="Proteomes" id="UP000559256"/>
    </source>
</evidence>
<protein>
    <recommendedName>
        <fullName evidence="7">Protein kinase domain-containing protein</fullName>
    </recommendedName>
</protein>
<dbReference type="PROSITE" id="PS00107">
    <property type="entry name" value="PROTEIN_KINASE_ATP"/>
    <property type="match status" value="1"/>
</dbReference>
<keyword evidence="9" id="KW-1185">Reference proteome</keyword>
<dbReference type="OrthoDB" id="40902at2759"/>
<dbReference type="Gene3D" id="3.40.50.720">
    <property type="entry name" value="NAD(P)-binding Rossmann-like Domain"/>
    <property type="match status" value="1"/>
</dbReference>
<feature type="transmembrane region" description="Helical" evidence="6">
    <location>
        <begin position="357"/>
        <end position="378"/>
    </location>
</feature>
<dbReference type="InterPro" id="IPR036291">
    <property type="entry name" value="NAD(P)-bd_dom_sf"/>
</dbReference>
<feature type="domain" description="Protein kinase" evidence="7">
    <location>
        <begin position="734"/>
        <end position="995"/>
    </location>
</feature>
<feature type="region of interest" description="Disordered" evidence="5">
    <location>
        <begin position="658"/>
        <end position="694"/>
    </location>
</feature>
<evidence type="ECO:0000256" key="1">
    <source>
        <dbReference type="ARBA" id="ARBA00022741"/>
    </source>
</evidence>
<organism evidence="8 9">
    <name type="scientific">Tetrapyrgos nigripes</name>
    <dbReference type="NCBI Taxonomy" id="182062"/>
    <lineage>
        <taxon>Eukaryota</taxon>
        <taxon>Fungi</taxon>
        <taxon>Dikarya</taxon>
        <taxon>Basidiomycota</taxon>
        <taxon>Agaricomycotina</taxon>
        <taxon>Agaricomycetes</taxon>
        <taxon>Agaricomycetidae</taxon>
        <taxon>Agaricales</taxon>
        <taxon>Marasmiineae</taxon>
        <taxon>Marasmiaceae</taxon>
        <taxon>Tetrapyrgos</taxon>
    </lineage>
</organism>
<dbReference type="SMART" id="SM00220">
    <property type="entry name" value="S_TKc"/>
    <property type="match status" value="1"/>
</dbReference>
<dbReference type="FunFam" id="3.30.200.20:FF:000153">
    <property type="entry name" value="Calcium/calmodulin-dependent protein kinase type I"/>
    <property type="match status" value="1"/>
</dbReference>
<evidence type="ECO:0000256" key="2">
    <source>
        <dbReference type="ARBA" id="ARBA00022840"/>
    </source>
</evidence>
<feature type="compositionally biased region" description="Low complexity" evidence="5">
    <location>
        <begin position="669"/>
        <end position="690"/>
    </location>
</feature>
<feature type="coiled-coil region" evidence="4">
    <location>
        <begin position="1713"/>
        <end position="1768"/>
    </location>
</feature>
<feature type="region of interest" description="Disordered" evidence="5">
    <location>
        <begin position="1128"/>
        <end position="1149"/>
    </location>
</feature>
<keyword evidence="4" id="KW-0175">Coiled coil</keyword>
<evidence type="ECO:0000313" key="8">
    <source>
        <dbReference type="EMBL" id="KAF5372454.1"/>
    </source>
</evidence>
<dbReference type="Proteomes" id="UP000559256">
    <property type="component" value="Unassembled WGS sequence"/>
</dbReference>
<keyword evidence="6" id="KW-0472">Membrane</keyword>
<feature type="transmembrane region" description="Helical" evidence="6">
    <location>
        <begin position="390"/>
        <end position="411"/>
    </location>
</feature>
<feature type="transmembrane region" description="Helical" evidence="6">
    <location>
        <begin position="423"/>
        <end position="441"/>
    </location>
</feature>
<dbReference type="InterPro" id="IPR017441">
    <property type="entry name" value="Protein_kinase_ATP_BS"/>
</dbReference>
<gene>
    <name evidence="8" type="ORF">D9758_005198</name>
</gene>
<keyword evidence="1 3" id="KW-0547">Nucleotide-binding</keyword>
<name>A0A8H5GWC6_9AGAR</name>
<evidence type="ECO:0000256" key="5">
    <source>
        <dbReference type="SAM" id="MobiDB-lite"/>
    </source>
</evidence>
<dbReference type="InterPro" id="IPR001509">
    <property type="entry name" value="Epimerase_deHydtase"/>
</dbReference>
<dbReference type="SUPFAM" id="SSF51735">
    <property type="entry name" value="NAD(P)-binding Rossmann-fold domains"/>
    <property type="match status" value="1"/>
</dbReference>
<keyword evidence="6" id="KW-1133">Transmembrane helix</keyword>
<feature type="coiled-coil region" evidence="4">
    <location>
        <begin position="1488"/>
        <end position="1637"/>
    </location>
</feature>
<dbReference type="Pfam" id="PF00069">
    <property type="entry name" value="Pkinase"/>
    <property type="match status" value="1"/>
</dbReference>
<feature type="region of interest" description="Disordered" evidence="5">
    <location>
        <begin position="1234"/>
        <end position="1410"/>
    </location>
</feature>
<dbReference type="GO" id="GO:0004672">
    <property type="term" value="F:protein kinase activity"/>
    <property type="evidence" value="ECO:0007669"/>
    <property type="project" value="InterPro"/>
</dbReference>
<comment type="caution">
    <text evidence="8">The sequence shown here is derived from an EMBL/GenBank/DDBJ whole genome shotgun (WGS) entry which is preliminary data.</text>
</comment>